<feature type="domain" description="Protein kinase" evidence="2">
    <location>
        <begin position="5"/>
        <end position="385"/>
    </location>
</feature>
<dbReference type="SMART" id="SM00220">
    <property type="entry name" value="S_TKc"/>
    <property type="match status" value="1"/>
</dbReference>
<reference evidence="3" key="1">
    <citation type="journal article" date="2020" name="Nature">
        <title>Giant virus diversity and host interactions through global metagenomics.</title>
        <authorList>
            <person name="Schulz F."/>
            <person name="Roux S."/>
            <person name="Paez-Espino D."/>
            <person name="Jungbluth S."/>
            <person name="Walsh D.A."/>
            <person name="Denef V.J."/>
            <person name="McMahon K.D."/>
            <person name="Konstantinidis K.T."/>
            <person name="Eloe-Fadrosh E.A."/>
            <person name="Kyrpides N.C."/>
            <person name="Woyke T."/>
        </authorList>
    </citation>
    <scope>NUCLEOTIDE SEQUENCE</scope>
    <source>
        <strain evidence="3">GVMAG-S-1016713-123</strain>
    </source>
</reference>
<feature type="compositionally biased region" description="Basic residues" evidence="1">
    <location>
        <begin position="463"/>
        <end position="479"/>
    </location>
</feature>
<dbReference type="PROSITE" id="PS00108">
    <property type="entry name" value="PROTEIN_KINASE_ST"/>
    <property type="match status" value="1"/>
</dbReference>
<dbReference type="EMBL" id="MN740568">
    <property type="protein sequence ID" value="QHU34266.1"/>
    <property type="molecule type" value="Genomic_DNA"/>
</dbReference>
<evidence type="ECO:0000259" key="2">
    <source>
        <dbReference type="PROSITE" id="PS50011"/>
    </source>
</evidence>
<dbReference type="Gene3D" id="1.10.510.10">
    <property type="entry name" value="Transferase(Phosphotransferase) domain 1"/>
    <property type="match status" value="1"/>
</dbReference>
<sequence length="488" mass="55943">MKNKTYGGKAIAAGGFGCVFRPPLKCSSRQSSHGSSTRKRLVSKLMTSTNASEEYNELVRFLPILEQIPKYEHYFLLPETLCDPIKLTSSDLVNFDSKCKNLTRRNITKSNINTQLDKLKMIQLRDGGLDLEKFIYDGVLNMDKVEIINEEIIRLLTKAVKPMNDNGLFHMDLKAANIMINDKDKAKIIDFGLSCEIKDRKVIPEFICYRPFQYNLPFMNIIFNDECILGYKRFLKRYPVPTRDMIYDFFYDAYNNEIEPQTGSGHHDFAVTILKNYLLRLSPSYKRDPVFEYVADSLYHFTTNGKFKLDKLFSHFLNIADTFGILTSYIDLAHNSGVRWESAALRDNVTNEIRSMLQDILVPSSHQDIVVSDVVSRIRRINSILGIIEKGRNKSTSIVSSNVSESSGVKYMPKTPNSARYKSNPPTKLVTIHVSNASSKKSVRRRSRSTGRTITERRSSPAKTRRRKRCPNGTRRNKKTGNCETYVR</sequence>
<dbReference type="GO" id="GO:0044773">
    <property type="term" value="P:mitotic DNA damage checkpoint signaling"/>
    <property type="evidence" value="ECO:0007669"/>
    <property type="project" value="TreeGrafter"/>
</dbReference>
<evidence type="ECO:0000256" key="1">
    <source>
        <dbReference type="SAM" id="MobiDB-lite"/>
    </source>
</evidence>
<evidence type="ECO:0000313" key="3">
    <source>
        <dbReference type="EMBL" id="QHU34266.1"/>
    </source>
</evidence>
<dbReference type="SUPFAM" id="SSF56112">
    <property type="entry name" value="Protein kinase-like (PK-like)"/>
    <property type="match status" value="1"/>
</dbReference>
<dbReference type="InterPro" id="IPR008271">
    <property type="entry name" value="Ser/Thr_kinase_AS"/>
</dbReference>
<dbReference type="GO" id="GO:0005634">
    <property type="term" value="C:nucleus"/>
    <property type="evidence" value="ECO:0007669"/>
    <property type="project" value="TreeGrafter"/>
</dbReference>
<proteinExistence type="predicted"/>
<feature type="region of interest" description="Disordered" evidence="1">
    <location>
        <begin position="436"/>
        <end position="488"/>
    </location>
</feature>
<accession>A0A6C0LTT6</accession>
<organism evidence="3">
    <name type="scientific">viral metagenome</name>
    <dbReference type="NCBI Taxonomy" id="1070528"/>
    <lineage>
        <taxon>unclassified sequences</taxon>
        <taxon>metagenomes</taxon>
        <taxon>organismal metagenomes</taxon>
    </lineage>
</organism>
<dbReference type="PANTHER" id="PTHR44167:SF24">
    <property type="entry name" value="SERINE_THREONINE-PROTEIN KINASE CHK2"/>
    <property type="match status" value="1"/>
</dbReference>
<dbReference type="InterPro" id="IPR000719">
    <property type="entry name" value="Prot_kinase_dom"/>
</dbReference>
<dbReference type="GO" id="GO:0004674">
    <property type="term" value="F:protein serine/threonine kinase activity"/>
    <property type="evidence" value="ECO:0007669"/>
    <property type="project" value="TreeGrafter"/>
</dbReference>
<name>A0A6C0LTT6_9ZZZZ</name>
<protein>
    <recommendedName>
        <fullName evidence="2">Protein kinase domain-containing protein</fullName>
    </recommendedName>
</protein>
<dbReference type="PANTHER" id="PTHR44167">
    <property type="entry name" value="OVARIAN-SPECIFIC SERINE/THREONINE-PROTEIN KINASE LOK-RELATED"/>
    <property type="match status" value="1"/>
</dbReference>
<dbReference type="InterPro" id="IPR011009">
    <property type="entry name" value="Kinase-like_dom_sf"/>
</dbReference>
<dbReference type="GO" id="GO:0005524">
    <property type="term" value="F:ATP binding"/>
    <property type="evidence" value="ECO:0007669"/>
    <property type="project" value="InterPro"/>
</dbReference>
<dbReference type="AlphaFoldDB" id="A0A6C0LTT6"/>
<dbReference type="PROSITE" id="PS50011">
    <property type="entry name" value="PROTEIN_KINASE_DOM"/>
    <property type="match status" value="1"/>
</dbReference>
<dbReference type="Pfam" id="PF00069">
    <property type="entry name" value="Pkinase"/>
    <property type="match status" value="1"/>
</dbReference>
<dbReference type="GO" id="GO:0005737">
    <property type="term" value="C:cytoplasm"/>
    <property type="evidence" value="ECO:0007669"/>
    <property type="project" value="TreeGrafter"/>
</dbReference>